<reference evidence="1 2" key="1">
    <citation type="submission" date="2021-06" db="EMBL/GenBank/DDBJ databases">
        <authorList>
            <person name="Kallberg Y."/>
            <person name="Tangrot J."/>
            <person name="Rosling A."/>
        </authorList>
    </citation>
    <scope>NUCLEOTIDE SEQUENCE [LARGE SCALE GENOMIC DNA]</scope>
    <source>
        <strain evidence="1 2">120-4 pot B 10/14</strain>
    </source>
</reference>
<feature type="non-terminal residue" evidence="1">
    <location>
        <position position="112"/>
    </location>
</feature>
<accession>A0ABN7WMD1</accession>
<protein>
    <submittedName>
        <fullName evidence="1">41508_t:CDS:1</fullName>
    </submittedName>
</protein>
<dbReference type="Proteomes" id="UP000789901">
    <property type="component" value="Unassembled WGS sequence"/>
</dbReference>
<comment type="caution">
    <text evidence="1">The sequence shown here is derived from an EMBL/GenBank/DDBJ whole genome shotgun (WGS) entry which is preliminary data.</text>
</comment>
<evidence type="ECO:0000313" key="2">
    <source>
        <dbReference type="Proteomes" id="UP000789901"/>
    </source>
</evidence>
<name>A0ABN7WMD1_GIGMA</name>
<dbReference type="EMBL" id="CAJVQB010050648">
    <property type="protein sequence ID" value="CAG8835020.1"/>
    <property type="molecule type" value="Genomic_DNA"/>
</dbReference>
<organism evidence="1 2">
    <name type="scientific">Gigaspora margarita</name>
    <dbReference type="NCBI Taxonomy" id="4874"/>
    <lineage>
        <taxon>Eukaryota</taxon>
        <taxon>Fungi</taxon>
        <taxon>Fungi incertae sedis</taxon>
        <taxon>Mucoromycota</taxon>
        <taxon>Glomeromycotina</taxon>
        <taxon>Glomeromycetes</taxon>
        <taxon>Diversisporales</taxon>
        <taxon>Gigasporaceae</taxon>
        <taxon>Gigaspora</taxon>
    </lineage>
</organism>
<sequence>MYYEVQAKNHLIILILDSGSSEYIALANFLKQVNISIDCSSIVVIIGVHSEQKQPLEKFQENGDKVERCRKCSKIGHNIEEYIFDKEQEVETIYINREKKDFKLELLMSEQE</sequence>
<proteinExistence type="predicted"/>
<evidence type="ECO:0000313" key="1">
    <source>
        <dbReference type="EMBL" id="CAG8835020.1"/>
    </source>
</evidence>
<gene>
    <name evidence="1" type="ORF">GMARGA_LOCUS32357</name>
</gene>
<keyword evidence="2" id="KW-1185">Reference proteome</keyword>